<dbReference type="Gene3D" id="2.180.10.10">
    <property type="entry name" value="RHS repeat-associated core"/>
    <property type="match status" value="1"/>
</dbReference>
<evidence type="ECO:0000313" key="3">
    <source>
        <dbReference type="EMBL" id="OOW68837.1"/>
    </source>
</evidence>
<feature type="compositionally biased region" description="Polar residues" evidence="1">
    <location>
        <begin position="216"/>
        <end position="238"/>
    </location>
</feature>
<evidence type="ECO:0008006" key="5">
    <source>
        <dbReference type="Google" id="ProtNLM"/>
    </source>
</evidence>
<evidence type="ECO:0000256" key="1">
    <source>
        <dbReference type="SAM" id="MobiDB-lite"/>
    </source>
</evidence>
<reference evidence="3 4" key="1">
    <citation type="submission" date="2015-12" db="EMBL/GenBank/DDBJ databases">
        <authorList>
            <person name="Shamseldin A."/>
            <person name="Moawad H."/>
            <person name="Abd El-Rahim W.M."/>
            <person name="Sadowsky M.J."/>
        </authorList>
    </citation>
    <scope>NUCLEOTIDE SEQUENCE [LARGE SCALE GENOMIC DNA]</scope>
    <source>
        <strain evidence="3 4">LMG9050</strain>
    </source>
</reference>
<evidence type="ECO:0000256" key="2">
    <source>
        <dbReference type="SAM" id="SignalP"/>
    </source>
</evidence>
<feature type="chain" id="PRO_5012142651" description="Type IV secretion protein Rhs" evidence="2">
    <location>
        <begin position="22"/>
        <end position="238"/>
    </location>
</feature>
<dbReference type="RefSeq" id="WP_078563932.1">
    <property type="nucleotide sequence ID" value="NZ_LOJW01000026.1"/>
</dbReference>
<sequence>MRAILTGSVLSIALVATTAHASTDPVKANPNTGASFNRYSYAANNPYKFVDPDGRDIKCAGNNCQLVPIGGGLPTVNFPRPEGFPASISPQDSTFHHVYRFSDSAGSGDAAYGQRLNNQLVNNPTPMQNQPATLQGNKIDVNANNAISRFTGQDNVMSYQVPLQNGGNAVLNVTTGDHAATWGIVLRTTESGAGGAQNIITYGEGDSFLQRAFDPKNNQSREVWSQSAEEITRRTQQP</sequence>
<keyword evidence="2" id="KW-0732">Signal</keyword>
<name>A0A1T1NZK9_9XANT</name>
<organism evidence="3 4">
    <name type="scientific">Xanthomonas axonopodis pv. melhusii</name>
    <dbReference type="NCBI Taxonomy" id="487834"/>
    <lineage>
        <taxon>Bacteria</taxon>
        <taxon>Pseudomonadati</taxon>
        <taxon>Pseudomonadota</taxon>
        <taxon>Gammaproteobacteria</taxon>
        <taxon>Lysobacterales</taxon>
        <taxon>Lysobacteraceae</taxon>
        <taxon>Xanthomonas</taxon>
    </lineage>
</organism>
<dbReference type="EMBL" id="LOJW01000026">
    <property type="protein sequence ID" value="OOW68837.1"/>
    <property type="molecule type" value="Genomic_DNA"/>
</dbReference>
<proteinExistence type="predicted"/>
<feature type="region of interest" description="Disordered" evidence="1">
    <location>
        <begin position="215"/>
        <end position="238"/>
    </location>
</feature>
<dbReference type="Proteomes" id="UP000190559">
    <property type="component" value="Unassembled WGS sequence"/>
</dbReference>
<comment type="caution">
    <text evidence="3">The sequence shown here is derived from an EMBL/GenBank/DDBJ whole genome shotgun (WGS) entry which is preliminary data.</text>
</comment>
<dbReference type="AlphaFoldDB" id="A0A1T1NZK9"/>
<evidence type="ECO:0000313" key="4">
    <source>
        <dbReference type="Proteomes" id="UP000190559"/>
    </source>
</evidence>
<protein>
    <recommendedName>
        <fullName evidence="5">Type IV secretion protein Rhs</fullName>
    </recommendedName>
</protein>
<gene>
    <name evidence="3" type="ORF">Xmlh_12845</name>
</gene>
<feature type="signal peptide" evidence="2">
    <location>
        <begin position="1"/>
        <end position="21"/>
    </location>
</feature>
<accession>A0A1T1NZK9</accession>